<protein>
    <recommendedName>
        <fullName evidence="7">Glutamyl-tRNA(Gln) amidotransferase subunit B, mitochondrial</fullName>
        <shortName evidence="7">Glu-AdT subunit B</shortName>
        <ecNumber evidence="7">6.3.5.-</ecNumber>
    </recommendedName>
</protein>
<dbReference type="InterPro" id="IPR004413">
    <property type="entry name" value="GatB"/>
</dbReference>
<dbReference type="GO" id="GO:0030956">
    <property type="term" value="C:glutamyl-tRNA(Gln) amidotransferase complex"/>
    <property type="evidence" value="ECO:0007669"/>
    <property type="project" value="UniProtKB-UniRule"/>
</dbReference>
<dbReference type="GO" id="GO:0032543">
    <property type="term" value="P:mitochondrial translation"/>
    <property type="evidence" value="ECO:0007669"/>
    <property type="project" value="UniProtKB-UniRule"/>
</dbReference>
<dbReference type="NCBIfam" id="NF004012">
    <property type="entry name" value="PRK05477.1-2"/>
    <property type="match status" value="1"/>
</dbReference>
<dbReference type="HAMAP" id="MF_00121">
    <property type="entry name" value="GatB"/>
    <property type="match status" value="1"/>
</dbReference>
<dbReference type="PROSITE" id="PS01234">
    <property type="entry name" value="GATB"/>
    <property type="match status" value="1"/>
</dbReference>
<evidence type="ECO:0000313" key="10">
    <source>
        <dbReference type="Proteomes" id="UP000030752"/>
    </source>
</evidence>
<comment type="similarity">
    <text evidence="1 7">Belongs to the GatB/GatE family. GatB subfamily.</text>
</comment>
<dbReference type="eggNOG" id="KOG2438">
    <property type="taxonomic scope" value="Eukaryota"/>
</dbReference>
<evidence type="ECO:0000256" key="7">
    <source>
        <dbReference type="HAMAP-Rule" id="MF_03147"/>
    </source>
</evidence>
<dbReference type="Proteomes" id="UP000030752">
    <property type="component" value="Unassembled WGS sequence"/>
</dbReference>
<dbReference type="VEuPathDB" id="FungiDB:HMPREF1541_02274"/>
<dbReference type="GO" id="GO:0070681">
    <property type="term" value="P:glutaminyl-tRNAGln biosynthesis via transamidation"/>
    <property type="evidence" value="ECO:0007669"/>
    <property type="project" value="UniProtKB-UniRule"/>
</dbReference>
<evidence type="ECO:0000256" key="3">
    <source>
        <dbReference type="ARBA" id="ARBA00022741"/>
    </source>
</evidence>
<comment type="function">
    <text evidence="7">Allows the formation of correctly charged Gln-tRNA(Gln) through the transamidation of misacylated Glu-tRNA(Gln) in the mitochondria. The reaction takes place in the presence of glutamine and ATP through an activated gamma-phospho-Glu-tRNA(Gln).</text>
</comment>
<evidence type="ECO:0000259" key="8">
    <source>
        <dbReference type="SMART" id="SM00845"/>
    </source>
</evidence>
<dbReference type="AlphaFoldDB" id="W2S326"/>
<dbReference type="PANTHER" id="PTHR11659">
    <property type="entry name" value="GLUTAMYL-TRNA GLN AMIDOTRANSFERASE SUBUNIT B MITOCHONDRIAL AND PROKARYOTIC PET112-RELATED"/>
    <property type="match status" value="1"/>
</dbReference>
<dbReference type="InterPro" id="IPR006075">
    <property type="entry name" value="Asn/Gln-tRNA_Trfase_suB/E_cat"/>
</dbReference>
<dbReference type="SUPFAM" id="SSF55931">
    <property type="entry name" value="Glutamine synthetase/guanido kinase"/>
    <property type="match status" value="1"/>
</dbReference>
<keyword evidence="3 7" id="KW-0547">Nucleotide-binding</keyword>
<dbReference type="InterPro" id="IPR017958">
    <property type="entry name" value="Gln-tRNA_amidoTrfase_suB_CS"/>
</dbReference>
<dbReference type="GO" id="GO:0005739">
    <property type="term" value="C:mitochondrion"/>
    <property type="evidence" value="ECO:0007669"/>
    <property type="project" value="UniProtKB-SubCell"/>
</dbReference>
<comment type="catalytic activity">
    <reaction evidence="6 7">
        <text>L-glutamyl-tRNA(Gln) + L-glutamine + ATP + H2O = L-glutaminyl-tRNA(Gln) + L-glutamate + ADP + phosphate + H(+)</text>
        <dbReference type="Rhea" id="RHEA:17521"/>
        <dbReference type="Rhea" id="RHEA-COMP:9681"/>
        <dbReference type="Rhea" id="RHEA-COMP:9684"/>
        <dbReference type="ChEBI" id="CHEBI:15377"/>
        <dbReference type="ChEBI" id="CHEBI:15378"/>
        <dbReference type="ChEBI" id="CHEBI:29985"/>
        <dbReference type="ChEBI" id="CHEBI:30616"/>
        <dbReference type="ChEBI" id="CHEBI:43474"/>
        <dbReference type="ChEBI" id="CHEBI:58359"/>
        <dbReference type="ChEBI" id="CHEBI:78520"/>
        <dbReference type="ChEBI" id="CHEBI:78521"/>
        <dbReference type="ChEBI" id="CHEBI:456216"/>
    </reaction>
</comment>
<reference evidence="9 10" key="1">
    <citation type="submission" date="2013-03" db="EMBL/GenBank/DDBJ databases">
        <title>The Genome Sequence of Phialophora europaea CBS 101466.</title>
        <authorList>
            <consortium name="The Broad Institute Genomics Platform"/>
            <person name="Cuomo C."/>
            <person name="de Hoog S."/>
            <person name="Gorbushina A."/>
            <person name="Walker B."/>
            <person name="Young S.K."/>
            <person name="Zeng Q."/>
            <person name="Gargeya S."/>
            <person name="Fitzgerald M."/>
            <person name="Haas B."/>
            <person name="Abouelleil A."/>
            <person name="Allen A.W."/>
            <person name="Alvarado L."/>
            <person name="Arachchi H.M."/>
            <person name="Berlin A.M."/>
            <person name="Chapman S.B."/>
            <person name="Gainer-Dewar J."/>
            <person name="Goldberg J."/>
            <person name="Griggs A."/>
            <person name="Gujja S."/>
            <person name="Hansen M."/>
            <person name="Howarth C."/>
            <person name="Imamovic A."/>
            <person name="Ireland A."/>
            <person name="Larimer J."/>
            <person name="McCowan C."/>
            <person name="Murphy C."/>
            <person name="Pearson M."/>
            <person name="Poon T.W."/>
            <person name="Priest M."/>
            <person name="Roberts A."/>
            <person name="Saif S."/>
            <person name="Shea T."/>
            <person name="Sisk P."/>
            <person name="Sykes S."/>
            <person name="Wortman J."/>
            <person name="Nusbaum C."/>
            <person name="Birren B."/>
        </authorList>
    </citation>
    <scope>NUCLEOTIDE SEQUENCE [LARGE SCALE GENOMIC DNA]</scope>
    <source>
        <strain evidence="9 10">CBS 101466</strain>
    </source>
</reference>
<evidence type="ECO:0000256" key="1">
    <source>
        <dbReference type="ARBA" id="ARBA00005306"/>
    </source>
</evidence>
<dbReference type="InterPro" id="IPR023168">
    <property type="entry name" value="GatB_Yqey_C_2"/>
</dbReference>
<evidence type="ECO:0000313" key="9">
    <source>
        <dbReference type="EMBL" id="ETN43116.1"/>
    </source>
</evidence>
<dbReference type="Pfam" id="PF02934">
    <property type="entry name" value="GatB_N"/>
    <property type="match status" value="1"/>
</dbReference>
<feature type="domain" description="Asn/Gln amidotransferase" evidence="8">
    <location>
        <begin position="435"/>
        <end position="595"/>
    </location>
</feature>
<name>W2S326_CYPE1</name>
<dbReference type="InterPro" id="IPR014746">
    <property type="entry name" value="Gln_synth/guanido_kin_cat_dom"/>
</dbReference>
<dbReference type="Gene3D" id="1.10.10.410">
    <property type="match status" value="1"/>
</dbReference>
<comment type="subcellular location">
    <subcellularLocation>
        <location evidence="7">Mitochondrion</location>
    </subcellularLocation>
</comment>
<keyword evidence="5 7" id="KW-0648">Protein biosynthesis</keyword>
<dbReference type="GO" id="GO:0050567">
    <property type="term" value="F:glutaminyl-tRNA synthase (glutamine-hydrolyzing) activity"/>
    <property type="evidence" value="ECO:0007669"/>
    <property type="project" value="UniProtKB-UniRule"/>
</dbReference>
<proteinExistence type="inferred from homology"/>
<dbReference type="InterPro" id="IPR003789">
    <property type="entry name" value="Asn/Gln_tRNA_amidoTrase-B-like"/>
</dbReference>
<dbReference type="EMBL" id="KB822718">
    <property type="protein sequence ID" value="ETN43116.1"/>
    <property type="molecule type" value="Genomic_DNA"/>
</dbReference>
<keyword evidence="2 7" id="KW-0436">Ligase</keyword>
<comment type="subunit">
    <text evidence="7">Subunit of the heterotrimeric GatCAB amidotransferase (AdT) complex, composed of A, B and C subunits.</text>
</comment>
<evidence type="ECO:0000256" key="4">
    <source>
        <dbReference type="ARBA" id="ARBA00022840"/>
    </source>
</evidence>
<dbReference type="STRING" id="1220924.W2S326"/>
<dbReference type="GO" id="GO:0016740">
    <property type="term" value="F:transferase activity"/>
    <property type="evidence" value="ECO:0007669"/>
    <property type="project" value="UniProtKB-KW"/>
</dbReference>
<evidence type="ECO:0000256" key="6">
    <source>
        <dbReference type="ARBA" id="ARBA00047913"/>
    </source>
</evidence>
<dbReference type="GeneID" id="19969613"/>
<evidence type="ECO:0000256" key="2">
    <source>
        <dbReference type="ARBA" id="ARBA00022598"/>
    </source>
</evidence>
<dbReference type="HOGENOM" id="CLU_019240_4_1_1"/>
<dbReference type="FunCoup" id="W2S326">
    <property type="interactions" value="356"/>
</dbReference>
<dbReference type="SMART" id="SM00845">
    <property type="entry name" value="GatB_Yqey"/>
    <property type="match status" value="1"/>
</dbReference>
<dbReference type="InParanoid" id="W2S326"/>
<gene>
    <name evidence="9" type="ORF">HMPREF1541_02274</name>
</gene>
<dbReference type="RefSeq" id="XP_008714852.1">
    <property type="nucleotide sequence ID" value="XM_008716630.1"/>
</dbReference>
<evidence type="ECO:0000256" key="5">
    <source>
        <dbReference type="ARBA" id="ARBA00022917"/>
    </source>
</evidence>
<dbReference type="NCBIfam" id="TIGR00133">
    <property type="entry name" value="gatB"/>
    <property type="match status" value="1"/>
</dbReference>
<dbReference type="GO" id="GO:0005524">
    <property type="term" value="F:ATP binding"/>
    <property type="evidence" value="ECO:0007669"/>
    <property type="project" value="UniProtKB-KW"/>
</dbReference>
<keyword evidence="9" id="KW-0808">Transferase</keyword>
<sequence length="599" mass="66548">MLPRWRLIACRRAASPRTTSISRFSPCAKPPQSPALAGPRHLHTTKCLAQEVAPLRKELKETIKAARSAKRGSGDGASHGDIDHVEGWELTVGIEIHAQLNTARKLFSDAFTDPTLEPNSRVAQFDLALPGSQPVFQYATLIPAIRGAVVLGCEIQSESRFDRKHYFYHDQPSGYQITQYYQPLAKDGYVIINDANDELENGQELVVGIKQVQLEQDTARTHDQDAQTSLVDFNRAGHPLIEIISLPQIHSPRVAAAYVKKVQALLFSVDAVTTGMELGGLRADVNVSVRRTDRPLEGGLSYGGVSGLGQRAEIKNLSSFKGVEDAIRAERDRQIAVLESGGVVEGETRGWSVSRPGVTRRLRGKEGEIDYRYMPDPDIPPLYIAPDLVQHLTSTLPPIPEELALMLQNDYGLSVVDSWALLTLDDGRRLIYFQEVVDELVGQLGTSAKLRQRALGRAASNWVLHELGAMLTQHERTWTEDIVPARQLGRILYHLERQQITTPSAKLVLKLVFEGDRRPVDEIIKGEGLLYVAMSDEEYKSLADQIIADFPGHVKDIQEKGKHGKIKFLLGQMMRRGEKGRVQATTAEEHLKRQLSGVE</sequence>
<dbReference type="EC" id="6.3.5.-" evidence="7"/>
<keyword evidence="7" id="KW-0496">Mitochondrion</keyword>
<keyword evidence="4 7" id="KW-0067">ATP-binding</keyword>
<dbReference type="Pfam" id="PF02637">
    <property type="entry name" value="GatB_Yqey"/>
    <property type="match status" value="1"/>
</dbReference>
<dbReference type="PANTHER" id="PTHR11659:SF0">
    <property type="entry name" value="GLUTAMYL-TRNA(GLN) AMIDOTRANSFERASE SUBUNIT B, MITOCHONDRIAL"/>
    <property type="match status" value="1"/>
</dbReference>
<dbReference type="InterPro" id="IPR017959">
    <property type="entry name" value="Asn/Gln-tRNA_amidoTrfase_suB/E"/>
</dbReference>
<keyword evidence="10" id="KW-1185">Reference proteome</keyword>
<dbReference type="OrthoDB" id="1722066at2759"/>
<dbReference type="SUPFAM" id="SSF89095">
    <property type="entry name" value="GatB/YqeY motif"/>
    <property type="match status" value="1"/>
</dbReference>
<dbReference type="InterPro" id="IPR018027">
    <property type="entry name" value="Asn/Gln_amidotransferase"/>
</dbReference>
<organism evidence="9 10">
    <name type="scientific">Cyphellophora europaea (strain CBS 101466)</name>
    <name type="common">Phialophora europaea</name>
    <dbReference type="NCBI Taxonomy" id="1220924"/>
    <lineage>
        <taxon>Eukaryota</taxon>
        <taxon>Fungi</taxon>
        <taxon>Dikarya</taxon>
        <taxon>Ascomycota</taxon>
        <taxon>Pezizomycotina</taxon>
        <taxon>Eurotiomycetes</taxon>
        <taxon>Chaetothyriomycetidae</taxon>
        <taxon>Chaetothyriales</taxon>
        <taxon>Cyphellophoraceae</taxon>
        <taxon>Cyphellophora</taxon>
    </lineage>
</organism>
<accession>W2S326</accession>